<dbReference type="Proteomes" id="UP000051952">
    <property type="component" value="Unassembled WGS sequence"/>
</dbReference>
<organism evidence="7 8">
    <name type="scientific">Bodo saltans</name>
    <name type="common">Flagellated protozoan</name>
    <dbReference type="NCBI Taxonomy" id="75058"/>
    <lineage>
        <taxon>Eukaryota</taxon>
        <taxon>Discoba</taxon>
        <taxon>Euglenozoa</taxon>
        <taxon>Kinetoplastea</taxon>
        <taxon>Metakinetoplastina</taxon>
        <taxon>Eubodonida</taxon>
        <taxon>Bodonidae</taxon>
        <taxon>Bodo</taxon>
    </lineage>
</organism>
<keyword evidence="4" id="KW-0677">Repeat</keyword>
<evidence type="ECO:0000256" key="1">
    <source>
        <dbReference type="ARBA" id="ARBA00004167"/>
    </source>
</evidence>
<keyword evidence="5 6" id="KW-0472">Membrane</keyword>
<comment type="subcellular location">
    <subcellularLocation>
        <location evidence="1">Membrane</location>
        <topology evidence="1">Single-pass membrane protein</topology>
    </subcellularLocation>
</comment>
<dbReference type="EMBL" id="CYKH01000817">
    <property type="protein sequence ID" value="CUG45067.1"/>
    <property type="molecule type" value="Genomic_DNA"/>
</dbReference>
<keyword evidence="2" id="KW-0433">Leucine-rich repeat</keyword>
<sequence>TQLHKFDISSNKFSGTLPASLSNFTHLLQFDVSDNNLSGTLPPEFAQWTGLQILNASYNNISGELSSDFAALTQLHKFDISSNKFSGTLPACFSNWTRLSLFDVSFNRVTGTLPPEYGKMKAINYFFVSNNLLSGTLPSNYSLWSGLLRFKVGFNNFTGTLPEAYSSWSGAFEIVFENNSFAGTLPVSYSSWIKMDSFSAQYNSIGGGLPDAYGSWSAIRIFSMERNQLSGTLPSNYTHWKGMMRFRASWNNLSGTLPAWNMPNLTLFFVSGNSLSGNVGNYFISQMPALISFAISHNNFSGSLPPWPLMTALDAQNNTQLSGGLEMPSLYIASTCATRLCSVKPFFAKCFPSGGMEEYAPELTNYTSLSTKYVTNVPSCASTPPSTVTTASPHSAGAANDSISTPLSASFSLKATASIATVAAGASAVSGADPTDAQMLVSILTSPCTCTAATAPIDASSTWQLALSPFSFLGLSWVAIGNSLLCCVFLCAHSACVWFLVRARRGRSRHQTATSAHTTFVGSWLARNDPRRSVLAQLRFPNLTVSLVLLLNPGIVRAVTSVIAATVSTSNDDGLVAVASIYGVTVVGCSLAALELVVYRHIRAELSAHCEHRNERTQQCRDRIQFVKHHDVSSWASSCRAFPLVVRVLLPAGMWSPDRARKSYGGIVSAFSGRKHRAWCVLPLTNLVLQILNGFGESSTTCNALQSLTMIVLACVATFFAVVKPHRALLASYLTCASLLLSCVVTLLAMLCRLGSIDRSAVDGFGVFASVAMMMMKAYHIALPWVEAWLMARNEAGNAVDLSLPSHEDIPLRRKDQRQALRDLIELITSQARRCVR</sequence>
<dbReference type="Gene3D" id="3.80.10.10">
    <property type="entry name" value="Ribonuclease Inhibitor"/>
    <property type="match status" value="2"/>
</dbReference>
<keyword evidence="6" id="KW-1133">Transmembrane helix</keyword>
<feature type="non-terminal residue" evidence="7">
    <location>
        <position position="1"/>
    </location>
</feature>
<feature type="transmembrane region" description="Helical" evidence="6">
    <location>
        <begin position="540"/>
        <end position="563"/>
    </location>
</feature>
<gene>
    <name evidence="7" type="ORF">BSAL_79610</name>
</gene>
<protein>
    <submittedName>
        <fullName evidence="7">GP46-like surface antigen, putative</fullName>
    </submittedName>
</protein>
<keyword evidence="3" id="KW-0732">Signal</keyword>
<dbReference type="VEuPathDB" id="TriTrypDB:BSAL_79610"/>
<evidence type="ECO:0000313" key="7">
    <source>
        <dbReference type="EMBL" id="CUG45067.1"/>
    </source>
</evidence>
<feature type="transmembrane region" description="Helical" evidence="6">
    <location>
        <begin position="575"/>
        <end position="599"/>
    </location>
</feature>
<evidence type="ECO:0000256" key="6">
    <source>
        <dbReference type="SAM" id="Phobius"/>
    </source>
</evidence>
<keyword evidence="8" id="KW-1185">Reference proteome</keyword>
<dbReference type="PANTHER" id="PTHR48053">
    <property type="entry name" value="LEUCINE RICH REPEAT FAMILY PROTEIN, EXPRESSED"/>
    <property type="match status" value="1"/>
</dbReference>
<dbReference type="Pfam" id="PF00560">
    <property type="entry name" value="LRR_1"/>
    <property type="match status" value="4"/>
</dbReference>
<evidence type="ECO:0000256" key="5">
    <source>
        <dbReference type="ARBA" id="ARBA00023136"/>
    </source>
</evidence>
<feature type="transmembrane region" description="Helical" evidence="6">
    <location>
        <begin position="764"/>
        <end position="782"/>
    </location>
</feature>
<dbReference type="OrthoDB" id="5789657at2759"/>
<feature type="transmembrane region" description="Helical" evidence="6">
    <location>
        <begin position="704"/>
        <end position="723"/>
    </location>
</feature>
<evidence type="ECO:0000313" key="8">
    <source>
        <dbReference type="Proteomes" id="UP000051952"/>
    </source>
</evidence>
<evidence type="ECO:0000256" key="4">
    <source>
        <dbReference type="ARBA" id="ARBA00022737"/>
    </source>
</evidence>
<evidence type="ECO:0000256" key="2">
    <source>
        <dbReference type="ARBA" id="ARBA00022614"/>
    </source>
</evidence>
<feature type="transmembrane region" description="Helical" evidence="6">
    <location>
        <begin position="477"/>
        <end position="501"/>
    </location>
</feature>
<dbReference type="InterPro" id="IPR032675">
    <property type="entry name" value="LRR_dom_sf"/>
</dbReference>
<keyword evidence="6" id="KW-0812">Transmembrane</keyword>
<evidence type="ECO:0000256" key="3">
    <source>
        <dbReference type="ARBA" id="ARBA00022729"/>
    </source>
</evidence>
<accession>A0A0S4J100</accession>
<dbReference type="AlphaFoldDB" id="A0A0S4J100"/>
<reference evidence="8" key="1">
    <citation type="submission" date="2015-09" db="EMBL/GenBank/DDBJ databases">
        <authorList>
            <consortium name="Pathogen Informatics"/>
        </authorList>
    </citation>
    <scope>NUCLEOTIDE SEQUENCE [LARGE SCALE GENOMIC DNA]</scope>
    <source>
        <strain evidence="8">Lake Konstanz</strain>
    </source>
</reference>
<feature type="transmembrane region" description="Helical" evidence="6">
    <location>
        <begin position="729"/>
        <end position="752"/>
    </location>
</feature>
<dbReference type="InterPro" id="IPR001611">
    <property type="entry name" value="Leu-rich_rpt"/>
</dbReference>
<dbReference type="FunFam" id="3.80.10.10:FF:000095">
    <property type="entry name" value="LRR receptor-like serine/threonine-protein kinase GSO1"/>
    <property type="match status" value="1"/>
</dbReference>
<name>A0A0S4J100_BODSA</name>
<dbReference type="SUPFAM" id="SSF52058">
    <property type="entry name" value="L domain-like"/>
    <property type="match status" value="1"/>
</dbReference>
<dbReference type="InterPro" id="IPR051716">
    <property type="entry name" value="Plant_RL_S/T_kinase"/>
</dbReference>
<dbReference type="GO" id="GO:0016020">
    <property type="term" value="C:membrane"/>
    <property type="evidence" value="ECO:0007669"/>
    <property type="project" value="UniProtKB-SubCell"/>
</dbReference>
<proteinExistence type="predicted"/>
<dbReference type="PANTHER" id="PTHR48053:SF71">
    <property type="entry name" value="LEUCINE RICH REPEAT FAMILY PROTEIN, EXPRESSED"/>
    <property type="match status" value="1"/>
</dbReference>